<dbReference type="AlphaFoldDB" id="A0A6A5KJ49"/>
<name>A0A6A5KJ49_9PLEO</name>
<sequence>MVWCIWAMLWESETACESSGIGYLSGKVIKHVNALLLLRWLLRPSHPDYLTFIAHLHIYHLSLPECWSCRAGWATQGCEGERKSKQRHGSRNEKTALRFNLKVDY</sequence>
<protein>
    <submittedName>
        <fullName evidence="1">Uncharacterized protein</fullName>
    </submittedName>
</protein>
<dbReference type="Proteomes" id="UP000800040">
    <property type="component" value="Unassembled WGS sequence"/>
</dbReference>
<proteinExistence type="predicted"/>
<dbReference type="EMBL" id="ML975280">
    <property type="protein sequence ID" value="KAF1835897.1"/>
    <property type="molecule type" value="Genomic_DNA"/>
</dbReference>
<evidence type="ECO:0000313" key="2">
    <source>
        <dbReference type="Proteomes" id="UP000800040"/>
    </source>
</evidence>
<organism evidence="1 2">
    <name type="scientific">Decorospora gaudefroyi</name>
    <dbReference type="NCBI Taxonomy" id="184978"/>
    <lineage>
        <taxon>Eukaryota</taxon>
        <taxon>Fungi</taxon>
        <taxon>Dikarya</taxon>
        <taxon>Ascomycota</taxon>
        <taxon>Pezizomycotina</taxon>
        <taxon>Dothideomycetes</taxon>
        <taxon>Pleosporomycetidae</taxon>
        <taxon>Pleosporales</taxon>
        <taxon>Pleosporineae</taxon>
        <taxon>Pleosporaceae</taxon>
        <taxon>Decorospora</taxon>
    </lineage>
</organism>
<reference evidence="1" key="1">
    <citation type="submission" date="2020-01" db="EMBL/GenBank/DDBJ databases">
        <authorList>
            <consortium name="DOE Joint Genome Institute"/>
            <person name="Haridas S."/>
            <person name="Albert R."/>
            <person name="Binder M."/>
            <person name="Bloem J."/>
            <person name="Labutti K."/>
            <person name="Salamov A."/>
            <person name="Andreopoulos B."/>
            <person name="Baker S.E."/>
            <person name="Barry K."/>
            <person name="Bills G."/>
            <person name="Bluhm B.H."/>
            <person name="Cannon C."/>
            <person name="Castanera R."/>
            <person name="Culley D.E."/>
            <person name="Daum C."/>
            <person name="Ezra D."/>
            <person name="Gonzalez J.B."/>
            <person name="Henrissat B."/>
            <person name="Kuo A."/>
            <person name="Liang C."/>
            <person name="Lipzen A."/>
            <person name="Lutzoni F."/>
            <person name="Magnuson J."/>
            <person name="Mondo S."/>
            <person name="Nolan M."/>
            <person name="Ohm R."/>
            <person name="Pangilinan J."/>
            <person name="Park H.-J."/>
            <person name="Ramirez L."/>
            <person name="Alfaro M."/>
            <person name="Sun H."/>
            <person name="Tritt A."/>
            <person name="Yoshinaga Y."/>
            <person name="Zwiers L.-H."/>
            <person name="Turgeon B.G."/>
            <person name="Goodwin S.B."/>
            <person name="Spatafora J.W."/>
            <person name="Crous P.W."/>
            <person name="Grigoriev I.V."/>
        </authorList>
    </citation>
    <scope>NUCLEOTIDE SEQUENCE</scope>
    <source>
        <strain evidence="1">P77</strain>
    </source>
</reference>
<keyword evidence="2" id="KW-1185">Reference proteome</keyword>
<accession>A0A6A5KJ49</accession>
<evidence type="ECO:0000313" key="1">
    <source>
        <dbReference type="EMBL" id="KAF1835897.1"/>
    </source>
</evidence>
<gene>
    <name evidence="1" type="ORF">BDW02DRAFT_261374</name>
</gene>